<keyword evidence="3 5" id="KW-0472">Membrane</keyword>
<evidence type="ECO:0000256" key="3">
    <source>
        <dbReference type="ARBA" id="ARBA00023136"/>
    </source>
</evidence>
<dbReference type="Proteomes" id="UP000660262">
    <property type="component" value="Unassembled WGS sequence"/>
</dbReference>
<feature type="transmembrane region" description="Helical" evidence="5">
    <location>
        <begin position="72"/>
        <end position="93"/>
    </location>
</feature>
<keyword evidence="7" id="KW-1185">Reference proteome</keyword>
<accession>A0A830HJA5</accession>
<comment type="caution">
    <text evidence="6">The sequence shown here is derived from an EMBL/GenBank/DDBJ whole genome shotgun (WGS) entry which is preliminary data.</text>
</comment>
<feature type="transmembrane region" description="Helical" evidence="5">
    <location>
        <begin position="195"/>
        <end position="219"/>
    </location>
</feature>
<organism evidence="6 7">
    <name type="scientific">Pycnococcus provasolii</name>
    <dbReference type="NCBI Taxonomy" id="41880"/>
    <lineage>
        <taxon>Eukaryota</taxon>
        <taxon>Viridiplantae</taxon>
        <taxon>Chlorophyta</taxon>
        <taxon>Pseudoscourfieldiophyceae</taxon>
        <taxon>Pseudoscourfieldiales</taxon>
        <taxon>Pycnococcaceae</taxon>
        <taxon>Pycnococcus</taxon>
    </lineage>
</organism>
<feature type="transmembrane region" description="Helical" evidence="5">
    <location>
        <begin position="420"/>
        <end position="438"/>
    </location>
</feature>
<gene>
    <name evidence="6" type="ORF">PPROV_000594600</name>
</gene>
<feature type="transmembrane region" description="Helical" evidence="5">
    <location>
        <begin position="450"/>
        <end position="467"/>
    </location>
</feature>
<keyword evidence="2 5" id="KW-1133">Transmembrane helix</keyword>
<reference evidence="6" key="1">
    <citation type="submission" date="2020-10" db="EMBL/GenBank/DDBJ databases">
        <title>Unveiling of a novel bifunctional photoreceptor, Dualchrome1, isolated from a cosmopolitan green alga.</title>
        <authorList>
            <person name="Suzuki S."/>
            <person name="Kawachi M."/>
        </authorList>
    </citation>
    <scope>NUCLEOTIDE SEQUENCE</scope>
    <source>
        <strain evidence="6">NIES 2893</strain>
    </source>
</reference>
<evidence type="ECO:0000313" key="6">
    <source>
        <dbReference type="EMBL" id="GHP07204.1"/>
    </source>
</evidence>
<feature type="compositionally biased region" description="Low complexity" evidence="4">
    <location>
        <begin position="256"/>
        <end position="265"/>
    </location>
</feature>
<evidence type="ECO:0000256" key="2">
    <source>
        <dbReference type="ARBA" id="ARBA00022989"/>
    </source>
</evidence>
<feature type="transmembrane region" description="Helical" evidence="5">
    <location>
        <begin position="362"/>
        <end position="381"/>
    </location>
</feature>
<dbReference type="SUPFAM" id="SSF103473">
    <property type="entry name" value="MFS general substrate transporter"/>
    <property type="match status" value="1"/>
</dbReference>
<feature type="transmembrane region" description="Helical" evidence="5">
    <location>
        <begin position="387"/>
        <end position="408"/>
    </location>
</feature>
<name>A0A830HJA5_9CHLO</name>
<proteinExistence type="predicted"/>
<keyword evidence="1 5" id="KW-0812">Transmembrane</keyword>
<dbReference type="PANTHER" id="PTHR23121">
    <property type="entry name" value="SODIUM-DEPENDENT GLUCOSE TRANSPORTER 1"/>
    <property type="match status" value="1"/>
</dbReference>
<dbReference type="InterPro" id="IPR036259">
    <property type="entry name" value="MFS_trans_sf"/>
</dbReference>
<dbReference type="Gene3D" id="1.20.1250.20">
    <property type="entry name" value="MFS general substrate transporter like domains"/>
    <property type="match status" value="1"/>
</dbReference>
<evidence type="ECO:0000256" key="4">
    <source>
        <dbReference type="SAM" id="MobiDB-lite"/>
    </source>
</evidence>
<dbReference type="EMBL" id="BNJQ01000015">
    <property type="protein sequence ID" value="GHP07204.1"/>
    <property type="molecule type" value="Genomic_DNA"/>
</dbReference>
<feature type="region of interest" description="Disordered" evidence="4">
    <location>
        <begin position="253"/>
        <end position="274"/>
    </location>
</feature>
<feature type="transmembrane region" description="Helical" evidence="5">
    <location>
        <begin position="156"/>
        <end position="183"/>
    </location>
</feature>
<protein>
    <recommendedName>
        <fullName evidence="8">Major facilitator superfamily (MFS) profile domain-containing protein</fullName>
    </recommendedName>
</protein>
<feature type="region of interest" description="Disordered" evidence="4">
    <location>
        <begin position="1"/>
        <end position="20"/>
    </location>
</feature>
<feature type="transmembrane region" description="Helical" evidence="5">
    <location>
        <begin position="225"/>
        <end position="247"/>
    </location>
</feature>
<evidence type="ECO:0000256" key="1">
    <source>
        <dbReference type="ARBA" id="ARBA00022692"/>
    </source>
</evidence>
<dbReference type="PANTHER" id="PTHR23121:SF9">
    <property type="entry name" value="SODIUM-DEPENDENT GLUCOSE TRANSPORTER 1"/>
    <property type="match status" value="1"/>
</dbReference>
<evidence type="ECO:0008006" key="8">
    <source>
        <dbReference type="Google" id="ProtNLM"/>
    </source>
</evidence>
<feature type="compositionally biased region" description="Polar residues" evidence="4">
    <location>
        <begin position="1"/>
        <end position="10"/>
    </location>
</feature>
<sequence>MADASASQVGSHGEPDECDDDVGESALLLSHAHAPPGPLTFSSHDMHLHVELSLESSTSLEDDSIRRKRRSVSYVLCFVCMGLAVGSTGPAFADITKHIHANLSPAFVARGVGGIMGGTLGGLILQKFNTKGHAIVAAGAASTALAALLIPQARVLWQAGVALFLLDAGCGLLQQANTLIVWAQPTNRHTIWLNILNGTFGIGSLLAPLAVAAVAFMFQLNHQTAVGYASTGAAAVALASGVGLVSIDSPTQPKITTTTSSSSSPSSPPPSSSYGRQIVQVIATALALNASVGAETTFGAFAEAYVIGQQTKHPGRLANISESERDILSSAFWCSFTFGRFACAFALDRYIQRKATKGAEEIALLMQAFLALVGALMPVVAPASRAALWASALCVGAGVAGLVAGFLAQVARAMPVSGNVAAATALGTMTGVSLWQTITTAFGAEHMMEIISVATGVALVIQACFVAEKLKT</sequence>
<evidence type="ECO:0000313" key="7">
    <source>
        <dbReference type="Proteomes" id="UP000660262"/>
    </source>
</evidence>
<dbReference type="AlphaFoldDB" id="A0A830HJA5"/>
<feature type="transmembrane region" description="Helical" evidence="5">
    <location>
        <begin position="105"/>
        <end position="125"/>
    </location>
</feature>
<evidence type="ECO:0000256" key="5">
    <source>
        <dbReference type="SAM" id="Phobius"/>
    </source>
</evidence>
<feature type="transmembrane region" description="Helical" evidence="5">
    <location>
        <begin position="132"/>
        <end position="150"/>
    </location>
</feature>